<name>A0A0C2ZM17_9AGAM</name>
<dbReference type="STRING" id="1036808.A0A0C2ZM17"/>
<sequence>ANWILSILSPRDVRHQGNSDHLPSRVSVDCNATSARTATQVAETFAGTGFKSIDACIIGLLPKDEYNPTFHVSTELRDGRSPSRG</sequence>
<dbReference type="AlphaFoldDB" id="A0A0C2ZM17"/>
<evidence type="ECO:0000313" key="2">
    <source>
        <dbReference type="Proteomes" id="UP000053989"/>
    </source>
</evidence>
<evidence type="ECO:0000313" key="1">
    <source>
        <dbReference type="EMBL" id="KIM53657.1"/>
    </source>
</evidence>
<reference evidence="1 2" key="1">
    <citation type="submission" date="2014-04" db="EMBL/GenBank/DDBJ databases">
        <authorList>
            <consortium name="DOE Joint Genome Institute"/>
            <person name="Kuo A."/>
            <person name="Kohler A."/>
            <person name="Nagy L.G."/>
            <person name="Floudas D."/>
            <person name="Copeland A."/>
            <person name="Barry K.W."/>
            <person name="Cichocki N."/>
            <person name="Veneault-Fourrey C."/>
            <person name="LaButti K."/>
            <person name="Lindquist E.A."/>
            <person name="Lipzen A."/>
            <person name="Lundell T."/>
            <person name="Morin E."/>
            <person name="Murat C."/>
            <person name="Sun H."/>
            <person name="Tunlid A."/>
            <person name="Henrissat B."/>
            <person name="Grigoriev I.V."/>
            <person name="Hibbett D.S."/>
            <person name="Martin F."/>
            <person name="Nordberg H.P."/>
            <person name="Cantor M.N."/>
            <person name="Hua S.X."/>
        </authorList>
    </citation>
    <scope>NUCLEOTIDE SEQUENCE [LARGE SCALE GENOMIC DNA]</scope>
    <source>
        <strain evidence="1 2">Foug A</strain>
    </source>
</reference>
<proteinExistence type="predicted"/>
<dbReference type="Proteomes" id="UP000053989">
    <property type="component" value="Unassembled WGS sequence"/>
</dbReference>
<organism evidence="1 2">
    <name type="scientific">Scleroderma citrinum Foug A</name>
    <dbReference type="NCBI Taxonomy" id="1036808"/>
    <lineage>
        <taxon>Eukaryota</taxon>
        <taxon>Fungi</taxon>
        <taxon>Dikarya</taxon>
        <taxon>Basidiomycota</taxon>
        <taxon>Agaricomycotina</taxon>
        <taxon>Agaricomycetes</taxon>
        <taxon>Agaricomycetidae</taxon>
        <taxon>Boletales</taxon>
        <taxon>Sclerodermatineae</taxon>
        <taxon>Sclerodermataceae</taxon>
        <taxon>Scleroderma</taxon>
    </lineage>
</organism>
<dbReference type="HOGENOM" id="CLU_2518794_0_0_1"/>
<accession>A0A0C2ZM17</accession>
<dbReference type="EMBL" id="KN822174">
    <property type="protein sequence ID" value="KIM53657.1"/>
    <property type="molecule type" value="Genomic_DNA"/>
</dbReference>
<gene>
    <name evidence="1" type="ORF">SCLCIDRAFT_138541</name>
</gene>
<feature type="non-terminal residue" evidence="1">
    <location>
        <position position="1"/>
    </location>
</feature>
<dbReference type="OrthoDB" id="9988102at2759"/>
<keyword evidence="2" id="KW-1185">Reference proteome</keyword>
<protein>
    <submittedName>
        <fullName evidence="1">Uncharacterized protein</fullName>
    </submittedName>
</protein>
<dbReference type="InParanoid" id="A0A0C2ZM17"/>
<reference evidence="2" key="2">
    <citation type="submission" date="2015-01" db="EMBL/GenBank/DDBJ databases">
        <title>Evolutionary Origins and Diversification of the Mycorrhizal Mutualists.</title>
        <authorList>
            <consortium name="DOE Joint Genome Institute"/>
            <consortium name="Mycorrhizal Genomics Consortium"/>
            <person name="Kohler A."/>
            <person name="Kuo A."/>
            <person name="Nagy L.G."/>
            <person name="Floudas D."/>
            <person name="Copeland A."/>
            <person name="Barry K.W."/>
            <person name="Cichocki N."/>
            <person name="Veneault-Fourrey C."/>
            <person name="LaButti K."/>
            <person name="Lindquist E.A."/>
            <person name="Lipzen A."/>
            <person name="Lundell T."/>
            <person name="Morin E."/>
            <person name="Murat C."/>
            <person name="Riley R."/>
            <person name="Ohm R."/>
            <person name="Sun H."/>
            <person name="Tunlid A."/>
            <person name="Henrissat B."/>
            <person name="Grigoriev I.V."/>
            <person name="Hibbett D.S."/>
            <person name="Martin F."/>
        </authorList>
    </citation>
    <scope>NUCLEOTIDE SEQUENCE [LARGE SCALE GENOMIC DNA]</scope>
    <source>
        <strain evidence="2">Foug A</strain>
    </source>
</reference>
<dbReference type="Gene3D" id="3.40.50.720">
    <property type="entry name" value="NAD(P)-binding Rossmann-like Domain"/>
    <property type="match status" value="1"/>
</dbReference>